<evidence type="ECO:0000256" key="7">
    <source>
        <dbReference type="ARBA" id="ARBA00022777"/>
    </source>
</evidence>
<feature type="compositionally biased region" description="Polar residues" evidence="11">
    <location>
        <begin position="360"/>
        <end position="379"/>
    </location>
</feature>
<dbReference type="InterPro" id="IPR020635">
    <property type="entry name" value="Tyr_kinase_cat_dom"/>
</dbReference>
<dbReference type="Pfam" id="PF00560">
    <property type="entry name" value="LRR_1"/>
    <property type="match status" value="1"/>
</dbReference>
<dbReference type="SMART" id="SM00369">
    <property type="entry name" value="LRR_TYP"/>
    <property type="match status" value="5"/>
</dbReference>
<dbReference type="PANTHER" id="PTHR48005">
    <property type="entry name" value="LEUCINE RICH REPEAT KINASE 2"/>
    <property type="match status" value="1"/>
</dbReference>
<keyword evidence="2" id="KW-0723">Serine/threonine-protein kinase</keyword>
<keyword evidence="4" id="KW-0808">Transferase</keyword>
<dbReference type="InterPro" id="IPR000719">
    <property type="entry name" value="Prot_kinase_dom"/>
</dbReference>
<dbReference type="Proteomes" id="UP000794436">
    <property type="component" value="Unassembled WGS sequence"/>
</dbReference>
<dbReference type="EMBL" id="SPLM01000042">
    <property type="protein sequence ID" value="TMW63934.1"/>
    <property type="molecule type" value="Genomic_DNA"/>
</dbReference>
<dbReference type="PRINTS" id="PR00019">
    <property type="entry name" value="LEURICHRPT"/>
</dbReference>
<keyword evidence="16" id="KW-1185">Reference proteome</keyword>
<dbReference type="GO" id="GO:0005524">
    <property type="term" value="F:ATP binding"/>
    <property type="evidence" value="ECO:0007669"/>
    <property type="project" value="UniProtKB-KW"/>
</dbReference>
<keyword evidence="13" id="KW-0732">Signal</keyword>
<dbReference type="InterPro" id="IPR001611">
    <property type="entry name" value="Leu-rich_rpt"/>
</dbReference>
<dbReference type="PROSITE" id="PS51450">
    <property type="entry name" value="LRR"/>
    <property type="match status" value="3"/>
</dbReference>
<dbReference type="SUPFAM" id="SSF52058">
    <property type="entry name" value="L domain-like"/>
    <property type="match status" value="1"/>
</dbReference>
<comment type="catalytic activity">
    <reaction evidence="9">
        <text>L-threonyl-[protein] + ATP = O-phospho-L-threonyl-[protein] + ADP + H(+)</text>
        <dbReference type="Rhea" id="RHEA:46608"/>
        <dbReference type="Rhea" id="RHEA-COMP:11060"/>
        <dbReference type="Rhea" id="RHEA-COMP:11605"/>
        <dbReference type="ChEBI" id="CHEBI:15378"/>
        <dbReference type="ChEBI" id="CHEBI:30013"/>
        <dbReference type="ChEBI" id="CHEBI:30616"/>
        <dbReference type="ChEBI" id="CHEBI:61977"/>
        <dbReference type="ChEBI" id="CHEBI:456216"/>
        <dbReference type="EC" id="2.7.11.1"/>
    </reaction>
</comment>
<dbReference type="SMART" id="SM00219">
    <property type="entry name" value="TyrKc"/>
    <property type="match status" value="1"/>
</dbReference>
<feature type="signal peptide" evidence="13">
    <location>
        <begin position="1"/>
        <end position="20"/>
    </location>
</feature>
<dbReference type="OrthoDB" id="1053178at2759"/>
<dbReference type="Pfam" id="PF07714">
    <property type="entry name" value="PK_Tyr_Ser-Thr"/>
    <property type="match status" value="2"/>
</dbReference>
<feature type="chain" id="PRO_5035454612" description="non-specific serine/threonine protein kinase" evidence="13">
    <location>
        <begin position="21"/>
        <end position="907"/>
    </location>
</feature>
<keyword evidence="12" id="KW-1133">Transmembrane helix</keyword>
<dbReference type="InterPro" id="IPR011009">
    <property type="entry name" value="Kinase-like_dom_sf"/>
</dbReference>
<dbReference type="Pfam" id="PF13855">
    <property type="entry name" value="LRR_8"/>
    <property type="match status" value="1"/>
</dbReference>
<dbReference type="InterPro" id="IPR001245">
    <property type="entry name" value="Ser-Thr/Tyr_kinase_cat_dom"/>
</dbReference>
<dbReference type="Gene3D" id="3.30.200.20">
    <property type="entry name" value="Phosphorylase Kinase, domain 1"/>
    <property type="match status" value="1"/>
</dbReference>
<dbReference type="InterPro" id="IPR003591">
    <property type="entry name" value="Leu-rich_rpt_typical-subtyp"/>
</dbReference>
<feature type="transmembrane region" description="Helical" evidence="12">
    <location>
        <begin position="383"/>
        <end position="404"/>
    </location>
</feature>
<keyword evidence="12" id="KW-0812">Transmembrane</keyword>
<feature type="domain" description="Protein kinase" evidence="14">
    <location>
        <begin position="505"/>
        <end position="860"/>
    </location>
</feature>
<feature type="region of interest" description="Disordered" evidence="11">
    <location>
        <begin position="330"/>
        <end position="379"/>
    </location>
</feature>
<dbReference type="Pfam" id="PF13516">
    <property type="entry name" value="LRR_6"/>
    <property type="match status" value="1"/>
</dbReference>
<evidence type="ECO:0000256" key="5">
    <source>
        <dbReference type="ARBA" id="ARBA00022737"/>
    </source>
</evidence>
<keyword evidence="8" id="KW-0067">ATP-binding</keyword>
<reference evidence="15" key="1">
    <citation type="submission" date="2019-03" db="EMBL/GenBank/DDBJ databases">
        <title>Long read genome sequence of the mycoparasitic Pythium oligandrum ATCC 38472 isolated from sugarbeet rhizosphere.</title>
        <authorList>
            <person name="Gaulin E."/>
        </authorList>
    </citation>
    <scope>NUCLEOTIDE SEQUENCE</scope>
    <source>
        <strain evidence="15">ATCC 38472_TT</strain>
    </source>
</reference>
<evidence type="ECO:0000256" key="8">
    <source>
        <dbReference type="ARBA" id="ARBA00022840"/>
    </source>
</evidence>
<keyword evidence="5" id="KW-0677">Repeat</keyword>
<evidence type="ECO:0000256" key="1">
    <source>
        <dbReference type="ARBA" id="ARBA00012513"/>
    </source>
</evidence>
<protein>
    <recommendedName>
        <fullName evidence="1">non-specific serine/threonine protein kinase</fullName>
        <ecNumber evidence="1">2.7.11.1</ecNumber>
    </recommendedName>
</protein>
<evidence type="ECO:0000313" key="16">
    <source>
        <dbReference type="Proteomes" id="UP000794436"/>
    </source>
</evidence>
<organism evidence="15 16">
    <name type="scientific">Pythium oligandrum</name>
    <name type="common">Mycoparasitic fungus</name>
    <dbReference type="NCBI Taxonomy" id="41045"/>
    <lineage>
        <taxon>Eukaryota</taxon>
        <taxon>Sar</taxon>
        <taxon>Stramenopiles</taxon>
        <taxon>Oomycota</taxon>
        <taxon>Peronosporomycetes</taxon>
        <taxon>Pythiales</taxon>
        <taxon>Pythiaceae</taxon>
        <taxon>Pythium</taxon>
    </lineage>
</organism>
<evidence type="ECO:0000259" key="14">
    <source>
        <dbReference type="PROSITE" id="PS50011"/>
    </source>
</evidence>
<evidence type="ECO:0000256" key="11">
    <source>
        <dbReference type="SAM" id="MobiDB-lite"/>
    </source>
</evidence>
<evidence type="ECO:0000256" key="12">
    <source>
        <dbReference type="SAM" id="Phobius"/>
    </source>
</evidence>
<dbReference type="PROSITE" id="PS50011">
    <property type="entry name" value="PROTEIN_KINASE_DOM"/>
    <property type="match status" value="1"/>
</dbReference>
<gene>
    <name evidence="15" type="ORF">Poli38472_014639</name>
</gene>
<evidence type="ECO:0000256" key="3">
    <source>
        <dbReference type="ARBA" id="ARBA00022614"/>
    </source>
</evidence>
<evidence type="ECO:0000256" key="2">
    <source>
        <dbReference type="ARBA" id="ARBA00022527"/>
    </source>
</evidence>
<evidence type="ECO:0000256" key="6">
    <source>
        <dbReference type="ARBA" id="ARBA00022741"/>
    </source>
</evidence>
<dbReference type="InterPro" id="IPR032675">
    <property type="entry name" value="LRR_dom_sf"/>
</dbReference>
<comment type="caution">
    <text evidence="15">The sequence shown here is derived from an EMBL/GenBank/DDBJ whole genome shotgun (WGS) entry which is preliminary data.</text>
</comment>
<dbReference type="InterPro" id="IPR051420">
    <property type="entry name" value="Ser_Thr_Kinases_DiverseReg"/>
</dbReference>
<dbReference type="AlphaFoldDB" id="A0A8K1CJ08"/>
<keyword evidence="3" id="KW-0433">Leucine-rich repeat</keyword>
<name>A0A8K1CJ08_PYTOL</name>
<evidence type="ECO:0000256" key="4">
    <source>
        <dbReference type="ARBA" id="ARBA00022679"/>
    </source>
</evidence>
<dbReference type="SUPFAM" id="SSF56112">
    <property type="entry name" value="Protein kinase-like (PK-like)"/>
    <property type="match status" value="1"/>
</dbReference>
<evidence type="ECO:0000256" key="10">
    <source>
        <dbReference type="ARBA" id="ARBA00048679"/>
    </source>
</evidence>
<keyword evidence="7" id="KW-0418">Kinase</keyword>
<sequence>MRSIWLVLVAFVVALVAVNAADCQTPNTLVLGSSNEEAIAFDEVCNPRLFRVRQESAVDVSLNLSHLNLERVQSYPRVYTMLLGDNKLTTFQTATADNDMEELDLSDNSITDLVQMRFPRRLTSLDLSGNNITDMPENIPWPEAKQLKTLVLDGNPFKTLTANTFAALEALKELSLASTRLGTLQGLSLPTSLTSLDLSNNQLVAETLLFAEPLTNLKSLDLSYNKVKKLPSDLTALQSLSTLILSNNALTVIKGVRFPAKLQNLNLADNAITSIEIARSDVALLTNLVDLQISVEGIQATCSNEDATPQVVREIPVCVLDDDDFDDLYPPVKATTAPKPAPAPTTTAPTSEPSPKTDETNVPNTDTNANSATSPSTGTSNSAILIGAGCFGMGLLVAVFIFIVRKERRRMNHKPSAFLTPFGGGGLEYRGARSGTHGDGIVLEDDDDQGNWVFDSPRKMRAFTHHLNTIPEPIPVLEEDDSKRRGRSKYEDLLVYEIPLDELTIQEAIYQKNGGAEVIYRGDYQGYQVVMHALHRSKATKKKIEREYVEQVRLAAGLDHSSIVHFIGVTFGSSNHNQYKWKMGVVFEFMHHGSLTAVFQEERMRRDGEQYVRDVKKRRASAAAEDLSSWYPGPRDSTIPDDSTAPWRSKIAVALDVAMGLVYLHSLSLVHGDLSSDKVLINENGEAKLSAMDIDMDLSTNHSNSGVGRATTTINNNRGMDFRQSARVAKTKMITLLSASFSLSNASSSLDSNMDSDSSVSGDTEASDIYANLSPEALRAMQGDVYAFGLFLWELDTMMTVDAVKQMAAMMPDCGEEHLLLSFSVDCPNEIQILARRCWHLDPHQRPTALDLQEELVQLLEACLMVSQRSAPYPWSRRTRSSAASQASSFTFSSDRSVSMVISETEV</sequence>
<dbReference type="Gene3D" id="1.10.510.10">
    <property type="entry name" value="Transferase(Phosphotransferase) domain 1"/>
    <property type="match status" value="2"/>
</dbReference>
<dbReference type="Gene3D" id="3.80.10.10">
    <property type="entry name" value="Ribonuclease Inhibitor"/>
    <property type="match status" value="1"/>
</dbReference>
<dbReference type="PANTHER" id="PTHR48005:SF13">
    <property type="entry name" value="SERINE_THREONINE-PROTEIN KINASE DDB_G0278509-RELATED"/>
    <property type="match status" value="1"/>
</dbReference>
<dbReference type="SMART" id="SM00365">
    <property type="entry name" value="LRR_SD22"/>
    <property type="match status" value="6"/>
</dbReference>
<accession>A0A8K1CJ08</accession>
<evidence type="ECO:0000256" key="13">
    <source>
        <dbReference type="SAM" id="SignalP"/>
    </source>
</evidence>
<dbReference type="GO" id="GO:0004713">
    <property type="term" value="F:protein tyrosine kinase activity"/>
    <property type="evidence" value="ECO:0007669"/>
    <property type="project" value="InterPro"/>
</dbReference>
<evidence type="ECO:0000313" key="15">
    <source>
        <dbReference type="EMBL" id="TMW63934.1"/>
    </source>
</evidence>
<dbReference type="GO" id="GO:0004674">
    <property type="term" value="F:protein serine/threonine kinase activity"/>
    <property type="evidence" value="ECO:0007669"/>
    <property type="project" value="UniProtKB-KW"/>
</dbReference>
<comment type="catalytic activity">
    <reaction evidence="10">
        <text>L-seryl-[protein] + ATP = O-phospho-L-seryl-[protein] + ADP + H(+)</text>
        <dbReference type="Rhea" id="RHEA:17989"/>
        <dbReference type="Rhea" id="RHEA-COMP:9863"/>
        <dbReference type="Rhea" id="RHEA-COMP:11604"/>
        <dbReference type="ChEBI" id="CHEBI:15378"/>
        <dbReference type="ChEBI" id="CHEBI:29999"/>
        <dbReference type="ChEBI" id="CHEBI:30616"/>
        <dbReference type="ChEBI" id="CHEBI:83421"/>
        <dbReference type="ChEBI" id="CHEBI:456216"/>
        <dbReference type="EC" id="2.7.11.1"/>
    </reaction>
</comment>
<evidence type="ECO:0000256" key="9">
    <source>
        <dbReference type="ARBA" id="ARBA00047899"/>
    </source>
</evidence>
<keyword evidence="12" id="KW-0472">Membrane</keyword>
<dbReference type="EC" id="2.7.11.1" evidence="1"/>
<keyword evidence="6" id="KW-0547">Nucleotide-binding</keyword>
<proteinExistence type="predicted"/>
<feature type="compositionally biased region" description="Low complexity" evidence="11">
    <location>
        <begin position="330"/>
        <end position="354"/>
    </location>
</feature>